<dbReference type="Pfam" id="PF09994">
    <property type="entry name" value="T6SS_Tle1-like_cat"/>
    <property type="match status" value="1"/>
</dbReference>
<evidence type="ECO:0000259" key="3">
    <source>
        <dbReference type="Pfam" id="PF09994"/>
    </source>
</evidence>
<keyword evidence="2" id="KW-0732">Signal</keyword>
<proteinExistence type="predicted"/>
<dbReference type="InterPro" id="IPR018712">
    <property type="entry name" value="Tle1-like_cat"/>
</dbReference>
<dbReference type="EMBL" id="ML220128">
    <property type="protein sequence ID" value="TGZ79862.1"/>
    <property type="molecule type" value="Genomic_DNA"/>
</dbReference>
<accession>A0A4S2MTM8</accession>
<organism evidence="4 5">
    <name type="scientific">Ascodesmis nigricans</name>
    <dbReference type="NCBI Taxonomy" id="341454"/>
    <lineage>
        <taxon>Eukaryota</taxon>
        <taxon>Fungi</taxon>
        <taxon>Dikarya</taxon>
        <taxon>Ascomycota</taxon>
        <taxon>Pezizomycotina</taxon>
        <taxon>Pezizomycetes</taxon>
        <taxon>Pezizales</taxon>
        <taxon>Ascodesmidaceae</taxon>
        <taxon>Ascodesmis</taxon>
    </lineage>
</organism>
<feature type="compositionally biased region" description="Polar residues" evidence="1">
    <location>
        <begin position="429"/>
        <end position="447"/>
    </location>
</feature>
<name>A0A4S2MTM8_9PEZI</name>
<feature type="compositionally biased region" description="Basic residues" evidence="1">
    <location>
        <begin position="256"/>
        <end position="267"/>
    </location>
</feature>
<feature type="region of interest" description="Disordered" evidence="1">
    <location>
        <begin position="426"/>
        <end position="473"/>
    </location>
</feature>
<feature type="domain" description="T6SS Phospholipase effector Tle1-like catalytic" evidence="3">
    <location>
        <begin position="19"/>
        <end position="383"/>
    </location>
</feature>
<feature type="region of interest" description="Disordered" evidence="1">
    <location>
        <begin position="256"/>
        <end position="324"/>
    </location>
</feature>
<sequence length="641" mass="72753">MFLLWNLWCVDANFTSGSLILCFDGTGNKFKGNAGDTNILKIFRMLDRRGGDQFHYYQPGIGTYITNGTLSRVHVGSRMKSWYKKALDAAVGTSFDEHVIGGYKFLMRYYAPGDDIYMFGFSRGAYTARFLAEMLDHVGLVSQGNEEMVMFAWKTFSNWQQRQTDDKKQQMYNYMRAFRETFARPVRRVRFLGLFDTVNSVPRFEQAWLKRSQGFPYTARSSARVIRHAVGIDERRAKFRQDLIEKVDRKELAHRRRSWKIQKMKKKAEKEAKGTFNKIFGRKNSNESKNSKLAAPSPQGTRYTTSRRSHESARVDGDGHSLAGLSMSSLSIESEDSEDDENEDQDVEEVWFPGAHGDIGGGWDLPPDEEPLSHGPLVWMVREARRSGVRFDPERMKELNCWIDGFEDEFLSPRRPTVVGLPAHPIPNIQITTTSPSPPATDNQGTEKPSALVPESMQNSHAPPAENAPSVPVHSPREYLERSYVHGKIHDCLMFNNGLGPIAVLGWKMMEYLPFRRMDLQPDGTWESIIWPLPCGEVRDVPDNIKVHCSVIKRMESDPNYRPGNLLVGGGGRGVRIAPKELGIGEWVVVKAPGDPVGELYMKKSTWEKMNERQKEHESGLCGVHNGTRNGGSRSMDDEKM</sequence>
<evidence type="ECO:0000313" key="4">
    <source>
        <dbReference type="EMBL" id="TGZ79862.1"/>
    </source>
</evidence>
<feature type="compositionally biased region" description="Basic and acidic residues" evidence="1">
    <location>
        <begin position="308"/>
        <end position="319"/>
    </location>
</feature>
<feature type="signal peptide" evidence="2">
    <location>
        <begin position="1"/>
        <end position="17"/>
    </location>
</feature>
<evidence type="ECO:0000313" key="5">
    <source>
        <dbReference type="Proteomes" id="UP000298138"/>
    </source>
</evidence>
<dbReference type="InParanoid" id="A0A4S2MTM8"/>
<evidence type="ECO:0000256" key="1">
    <source>
        <dbReference type="SAM" id="MobiDB-lite"/>
    </source>
</evidence>
<feature type="region of interest" description="Disordered" evidence="1">
    <location>
        <begin position="612"/>
        <end position="641"/>
    </location>
</feature>
<dbReference type="OrthoDB" id="3162439at2759"/>
<protein>
    <recommendedName>
        <fullName evidence="3">T6SS Phospholipase effector Tle1-like catalytic domain-containing protein</fullName>
    </recommendedName>
</protein>
<evidence type="ECO:0000256" key="2">
    <source>
        <dbReference type="SAM" id="SignalP"/>
    </source>
</evidence>
<dbReference type="STRING" id="341454.A0A4S2MTM8"/>
<dbReference type="AlphaFoldDB" id="A0A4S2MTM8"/>
<gene>
    <name evidence="4" type="ORF">EX30DRAFT_308323</name>
</gene>
<dbReference type="Proteomes" id="UP000298138">
    <property type="component" value="Unassembled WGS sequence"/>
</dbReference>
<feature type="chain" id="PRO_5020959165" description="T6SS Phospholipase effector Tle1-like catalytic domain-containing protein" evidence="2">
    <location>
        <begin position="18"/>
        <end position="641"/>
    </location>
</feature>
<dbReference type="PANTHER" id="PTHR33840">
    <property type="match status" value="1"/>
</dbReference>
<reference evidence="4 5" key="1">
    <citation type="submission" date="2019-04" db="EMBL/GenBank/DDBJ databases">
        <title>Comparative genomics and transcriptomics to analyze fruiting body development in filamentous ascomycetes.</title>
        <authorList>
            <consortium name="DOE Joint Genome Institute"/>
            <person name="Lutkenhaus R."/>
            <person name="Traeger S."/>
            <person name="Breuer J."/>
            <person name="Kuo A."/>
            <person name="Lipzen A."/>
            <person name="Pangilinan J."/>
            <person name="Dilworth D."/>
            <person name="Sandor L."/>
            <person name="Poggeler S."/>
            <person name="Barry K."/>
            <person name="Grigoriev I.V."/>
            <person name="Nowrousian M."/>
        </authorList>
    </citation>
    <scope>NUCLEOTIDE SEQUENCE [LARGE SCALE GENOMIC DNA]</scope>
    <source>
        <strain evidence="4 5">CBS 389.68</strain>
    </source>
</reference>
<keyword evidence="5" id="KW-1185">Reference proteome</keyword>
<dbReference type="PANTHER" id="PTHR33840:SF2">
    <property type="entry name" value="TLE1 PHOSPHOLIPASE DOMAIN-CONTAINING PROTEIN"/>
    <property type="match status" value="1"/>
</dbReference>
<dbReference type="FunCoup" id="A0A4S2MTM8">
    <property type="interactions" value="24"/>
</dbReference>